<dbReference type="SUPFAM" id="SSF101898">
    <property type="entry name" value="NHL repeat"/>
    <property type="match status" value="1"/>
</dbReference>
<dbReference type="OrthoDB" id="2654453at2759"/>
<comment type="caution">
    <text evidence="4">The sequence shown here is derived from an EMBL/GenBank/DDBJ whole genome shotgun (WGS) entry which is preliminary data.</text>
</comment>
<dbReference type="InterPro" id="IPR001680">
    <property type="entry name" value="WD40_rpt"/>
</dbReference>
<proteinExistence type="predicted"/>
<dbReference type="InterPro" id="IPR015943">
    <property type="entry name" value="WD40/YVTN_repeat-like_dom_sf"/>
</dbReference>
<evidence type="ECO:0000256" key="2">
    <source>
        <dbReference type="ARBA" id="ARBA00022737"/>
    </source>
</evidence>
<reference evidence="4 5" key="1">
    <citation type="journal article" date="2020" name="ISME J.">
        <title>Uncovering the hidden diversity of litter-decomposition mechanisms in mushroom-forming fungi.</title>
        <authorList>
            <person name="Floudas D."/>
            <person name="Bentzer J."/>
            <person name="Ahren D."/>
            <person name="Johansson T."/>
            <person name="Persson P."/>
            <person name="Tunlid A."/>
        </authorList>
    </citation>
    <scope>NUCLEOTIDE SEQUENCE [LARGE SCALE GENOMIC DNA]</scope>
    <source>
        <strain evidence="4 5">CBS 291.85</strain>
    </source>
</reference>
<dbReference type="PANTHER" id="PTHR44019">
    <property type="entry name" value="WD REPEAT-CONTAINING PROTEIN 55"/>
    <property type="match status" value="1"/>
</dbReference>
<accession>A0A8H5FNI0</accession>
<dbReference type="AlphaFoldDB" id="A0A8H5FNI0"/>
<protein>
    <submittedName>
        <fullName evidence="4">Uncharacterized protein</fullName>
    </submittedName>
</protein>
<dbReference type="SMART" id="SM00320">
    <property type="entry name" value="WD40"/>
    <property type="match status" value="3"/>
</dbReference>
<evidence type="ECO:0000313" key="5">
    <source>
        <dbReference type="Proteomes" id="UP000559256"/>
    </source>
</evidence>
<name>A0A8H5FNI0_9AGAR</name>
<dbReference type="PROSITE" id="PS50294">
    <property type="entry name" value="WD_REPEATS_REGION"/>
    <property type="match status" value="1"/>
</dbReference>
<keyword evidence="5" id="KW-1185">Reference proteome</keyword>
<dbReference type="PANTHER" id="PTHR44019:SF8">
    <property type="entry name" value="POC1 CENTRIOLAR PROTEIN HOMOLOG"/>
    <property type="match status" value="1"/>
</dbReference>
<dbReference type="Gene3D" id="2.130.10.10">
    <property type="entry name" value="YVTN repeat-like/Quinoprotein amine dehydrogenase"/>
    <property type="match status" value="2"/>
</dbReference>
<dbReference type="PROSITE" id="PS50082">
    <property type="entry name" value="WD_REPEATS_2"/>
    <property type="match status" value="1"/>
</dbReference>
<dbReference type="Proteomes" id="UP000559256">
    <property type="component" value="Unassembled WGS sequence"/>
</dbReference>
<dbReference type="InterPro" id="IPR050505">
    <property type="entry name" value="WDR55/POC1"/>
</dbReference>
<dbReference type="Pfam" id="PF00400">
    <property type="entry name" value="WD40"/>
    <property type="match status" value="1"/>
</dbReference>
<evidence type="ECO:0000256" key="1">
    <source>
        <dbReference type="ARBA" id="ARBA00022574"/>
    </source>
</evidence>
<evidence type="ECO:0000256" key="3">
    <source>
        <dbReference type="PROSITE-ProRule" id="PRU00221"/>
    </source>
</evidence>
<organism evidence="4 5">
    <name type="scientific">Tetrapyrgos nigripes</name>
    <dbReference type="NCBI Taxonomy" id="182062"/>
    <lineage>
        <taxon>Eukaryota</taxon>
        <taxon>Fungi</taxon>
        <taxon>Dikarya</taxon>
        <taxon>Basidiomycota</taxon>
        <taxon>Agaricomycotina</taxon>
        <taxon>Agaricomycetes</taxon>
        <taxon>Agaricomycetidae</taxon>
        <taxon>Agaricales</taxon>
        <taxon>Marasmiineae</taxon>
        <taxon>Marasmiaceae</taxon>
        <taxon>Tetrapyrgos</taxon>
    </lineage>
</organism>
<evidence type="ECO:0000313" key="4">
    <source>
        <dbReference type="EMBL" id="KAF5343334.1"/>
    </source>
</evidence>
<dbReference type="EMBL" id="JAACJM010000142">
    <property type="protein sequence ID" value="KAF5343334.1"/>
    <property type="molecule type" value="Genomic_DNA"/>
</dbReference>
<gene>
    <name evidence="4" type="ORF">D9758_014165</name>
</gene>
<feature type="repeat" description="WD" evidence="3">
    <location>
        <begin position="11"/>
        <end position="39"/>
    </location>
</feature>
<sequence>MMLTYQLDHTLKGHTGTIQCMAVTEDGRYLASGANDGTVIWDLQTMSIVKQISSNEVRDATTAVLWIKRQDTLEEGLIYGTGKVACIEMAQPSEVTSLAYDSSTTRLVATNREGVVALFVVDPTTMKVSEDKWAIQVNNSIPKSVLFDNRRDVVVFGMHDAIYKLDGANGLSSDQSLVHGTRIGYGTCDSTKTVYCIDDITSGCTLYRMTDGSKIQDFKVPRERKAGQPKQVAFGESCKVIVSGSDHGNVYVFDRRSGELLQTLSTGTKSRIHGLTTFTLNGTEYIAAGELGTSELETTIFICKKTRVGRFDSGRIHAALRGLGWMVQALILIAASIAIYQNYGGSVTATGWGRSLRAEGGPGEAQTALVRAVLETTGSLSAVMPTLTTSLATHMKAPETRLSGVAMQRETSPASASAF</sequence>
<keyword evidence="1 3" id="KW-0853">WD repeat</keyword>
<keyword evidence="2" id="KW-0677">Repeat</keyword>